<feature type="transmembrane region" description="Helical" evidence="8">
    <location>
        <begin position="177"/>
        <end position="198"/>
    </location>
</feature>
<evidence type="ECO:0000256" key="8">
    <source>
        <dbReference type="SAM" id="Phobius"/>
    </source>
</evidence>
<dbReference type="EMBL" id="JAZAQF010000069">
    <property type="protein sequence ID" value="MFG3818286.1"/>
    <property type="molecule type" value="Genomic_DNA"/>
</dbReference>
<sequence>MAEVLLHAYTPLLIWTGLGLLLGPWLPRSWPRLVGRSLYWIGVPLEVFSLARHTNFSGQMGLAPAGAALAVVLGALLSLASLHYLMRSDLRVDMPPDRPTGGLWGRHGSGKFATAIALSTSPALAPMVTNLETNLGADCGIDCETICEIGLTIDAIDPAKAPETVPWWTEPAARGSYILSAMLGNTGFVGLAIAPLFLDASSAGFPAFYAVSQNVMGTYGLGVWVASTFGTTGGDRSLWGQIKTMAAVPSLWGFGFGVASQPIALPPWIETLSHGSVGLVIPTAFVLMGIRLSQLKGWDCLRVAAVPALLKTIAVPALLGLGAIVVGIDPQLRLGLVLMSGMPTAFACLILAEEYDLDRSMIATSIALTTVLVLLAIPMWLKLFG</sequence>
<evidence type="ECO:0000256" key="6">
    <source>
        <dbReference type="ARBA" id="ARBA00022989"/>
    </source>
</evidence>
<evidence type="ECO:0000313" key="10">
    <source>
        <dbReference type="Proteomes" id="UP001604335"/>
    </source>
</evidence>
<feature type="transmembrane region" description="Helical" evidence="8">
    <location>
        <begin position="275"/>
        <end position="292"/>
    </location>
</feature>
<dbReference type="InterPro" id="IPR004776">
    <property type="entry name" value="Mem_transp_PIN-like"/>
</dbReference>
<accession>A0ABW7CB63</accession>
<comment type="caution">
    <text evidence="9">The sequence shown here is derived from an EMBL/GenBank/DDBJ whole genome shotgun (WGS) entry which is preliminary data.</text>
</comment>
<feature type="transmembrane region" description="Helical" evidence="8">
    <location>
        <begin position="62"/>
        <end position="85"/>
    </location>
</feature>
<proteinExistence type="inferred from homology"/>
<feature type="transmembrane region" description="Helical" evidence="8">
    <location>
        <begin position="361"/>
        <end position="381"/>
    </location>
</feature>
<evidence type="ECO:0000313" key="9">
    <source>
        <dbReference type="EMBL" id="MFG3818286.1"/>
    </source>
</evidence>
<keyword evidence="10" id="KW-1185">Reference proteome</keyword>
<feature type="transmembrane region" description="Helical" evidence="8">
    <location>
        <begin position="218"/>
        <end position="239"/>
    </location>
</feature>
<keyword evidence="6 8" id="KW-1133">Transmembrane helix</keyword>
<dbReference type="Pfam" id="PF03547">
    <property type="entry name" value="Mem_trans"/>
    <property type="match status" value="1"/>
</dbReference>
<feature type="transmembrane region" description="Helical" evidence="8">
    <location>
        <begin position="304"/>
        <end position="328"/>
    </location>
</feature>
<comment type="similarity">
    <text evidence="2">Belongs to the auxin efflux carrier (TC 2.A.69) family.</text>
</comment>
<dbReference type="InterPro" id="IPR038770">
    <property type="entry name" value="Na+/solute_symporter_sf"/>
</dbReference>
<dbReference type="RefSeq" id="WP_393013499.1">
    <property type="nucleotide sequence ID" value="NZ_JAZAQF010000069.1"/>
</dbReference>
<dbReference type="Gene3D" id="1.20.1530.20">
    <property type="match status" value="1"/>
</dbReference>
<evidence type="ECO:0000256" key="7">
    <source>
        <dbReference type="ARBA" id="ARBA00023136"/>
    </source>
</evidence>
<evidence type="ECO:0000256" key="2">
    <source>
        <dbReference type="ARBA" id="ARBA00010145"/>
    </source>
</evidence>
<feature type="transmembrane region" description="Helical" evidence="8">
    <location>
        <begin position="6"/>
        <end position="26"/>
    </location>
</feature>
<reference evidence="10" key="1">
    <citation type="journal article" date="2024" name="Algal Res.">
        <title>Biochemical, toxicological and genomic investigation of a high-biomass producing Limnothrix strain isolated from Italian shallow drinking water reservoir.</title>
        <authorList>
            <person name="Simonazzi M."/>
            <person name="Shishido T.K."/>
            <person name="Delbaje E."/>
            <person name="Wahlsten M."/>
            <person name="Fewer D.P."/>
            <person name="Sivonen K."/>
            <person name="Pezzolesi L."/>
            <person name="Pistocchi R."/>
        </authorList>
    </citation>
    <scope>NUCLEOTIDE SEQUENCE [LARGE SCALE GENOMIC DNA]</scope>
    <source>
        <strain evidence="10">LRLZ20PSL1</strain>
    </source>
</reference>
<evidence type="ECO:0000256" key="5">
    <source>
        <dbReference type="ARBA" id="ARBA00022692"/>
    </source>
</evidence>
<organism evidence="9 10">
    <name type="scientific">Limnothrix redekei LRLZ20PSL1</name>
    <dbReference type="NCBI Taxonomy" id="3112953"/>
    <lineage>
        <taxon>Bacteria</taxon>
        <taxon>Bacillati</taxon>
        <taxon>Cyanobacteriota</taxon>
        <taxon>Cyanophyceae</taxon>
        <taxon>Pseudanabaenales</taxon>
        <taxon>Pseudanabaenaceae</taxon>
        <taxon>Limnothrix</taxon>
    </lineage>
</organism>
<keyword evidence="3" id="KW-0813">Transport</keyword>
<keyword evidence="5 8" id="KW-0812">Transmembrane</keyword>
<name>A0ABW7CB63_9CYAN</name>
<evidence type="ECO:0000256" key="4">
    <source>
        <dbReference type="ARBA" id="ARBA00022475"/>
    </source>
</evidence>
<gene>
    <name evidence="9" type="ORF">VPK24_11615</name>
</gene>
<comment type="subcellular location">
    <subcellularLocation>
        <location evidence="1">Cell membrane</location>
        <topology evidence="1">Multi-pass membrane protein</topology>
    </subcellularLocation>
</comment>
<evidence type="ECO:0000256" key="1">
    <source>
        <dbReference type="ARBA" id="ARBA00004651"/>
    </source>
</evidence>
<dbReference type="Proteomes" id="UP001604335">
    <property type="component" value="Unassembled WGS sequence"/>
</dbReference>
<dbReference type="PANTHER" id="PTHR36838:SF1">
    <property type="entry name" value="SLR1864 PROTEIN"/>
    <property type="match status" value="1"/>
</dbReference>
<dbReference type="PANTHER" id="PTHR36838">
    <property type="entry name" value="AUXIN EFFLUX CARRIER FAMILY PROTEIN"/>
    <property type="match status" value="1"/>
</dbReference>
<evidence type="ECO:0000256" key="3">
    <source>
        <dbReference type="ARBA" id="ARBA00022448"/>
    </source>
</evidence>
<keyword evidence="7 8" id="KW-0472">Membrane</keyword>
<keyword evidence="4" id="KW-1003">Cell membrane</keyword>
<protein>
    <submittedName>
        <fullName evidence="9">AEC family transporter</fullName>
    </submittedName>
</protein>
<feature type="transmembrane region" description="Helical" evidence="8">
    <location>
        <begin position="334"/>
        <end position="352"/>
    </location>
</feature>